<dbReference type="Pfam" id="PF03306">
    <property type="entry name" value="AAL_decarboxy"/>
    <property type="match status" value="1"/>
</dbReference>
<dbReference type="GO" id="GO:0047605">
    <property type="term" value="F:acetolactate decarboxylase activity"/>
    <property type="evidence" value="ECO:0007669"/>
    <property type="project" value="UniProtKB-UniRule"/>
</dbReference>
<dbReference type="PANTHER" id="PTHR35524:SF1">
    <property type="entry name" value="ALPHA-ACETOLACTATE DECARBOXYLASE"/>
    <property type="match status" value="1"/>
</dbReference>
<comment type="pathway">
    <text evidence="2 9">Polyol metabolism; (R,R)-butane-2,3-diol biosynthesis; (R,R)-butane-2,3-diol from pyruvate: step 2/3.</text>
</comment>
<dbReference type="SUPFAM" id="SSF117856">
    <property type="entry name" value="AF0104/ALDC/Ptd012-like"/>
    <property type="match status" value="1"/>
</dbReference>
<evidence type="ECO:0000256" key="9">
    <source>
        <dbReference type="PIRNR" id="PIRNR001332"/>
    </source>
</evidence>
<dbReference type="PANTHER" id="PTHR35524">
    <property type="entry name" value="ALPHA-ACETOLACTATE DECARBOXYLASE"/>
    <property type="match status" value="1"/>
</dbReference>
<evidence type="ECO:0000256" key="3">
    <source>
        <dbReference type="ARBA" id="ARBA00007106"/>
    </source>
</evidence>
<name>A0A848B3I7_9FIRM</name>
<comment type="similarity">
    <text evidence="3 9">Belongs to the alpha-acetolactate decarboxylase family.</text>
</comment>
<gene>
    <name evidence="10" type="primary">budA</name>
    <name evidence="10" type="ORF">HF878_00905</name>
</gene>
<organism evidence="10 11">
    <name type="scientific">Selenomonas bovis</name>
    <dbReference type="NCBI Taxonomy" id="416586"/>
    <lineage>
        <taxon>Bacteria</taxon>
        <taxon>Bacillati</taxon>
        <taxon>Bacillota</taxon>
        <taxon>Negativicutes</taxon>
        <taxon>Selenomonadales</taxon>
        <taxon>Selenomonadaceae</taxon>
        <taxon>Selenomonas</taxon>
    </lineage>
</organism>
<dbReference type="EC" id="4.1.1.5" evidence="4 9"/>
<evidence type="ECO:0000256" key="6">
    <source>
        <dbReference type="ARBA" id="ARBA00022793"/>
    </source>
</evidence>
<evidence type="ECO:0000313" key="10">
    <source>
        <dbReference type="EMBL" id="NMD98046.1"/>
    </source>
</evidence>
<dbReference type="RefSeq" id="WP_170076899.1">
    <property type="nucleotide sequence ID" value="NZ_JABAFA010000001.1"/>
</dbReference>
<comment type="catalytic activity">
    <reaction evidence="1 9">
        <text>(2S)-2-acetolactate + H(+) = (R)-acetoin + CO2</text>
        <dbReference type="Rhea" id="RHEA:21580"/>
        <dbReference type="ChEBI" id="CHEBI:15378"/>
        <dbReference type="ChEBI" id="CHEBI:15686"/>
        <dbReference type="ChEBI" id="CHEBI:16526"/>
        <dbReference type="ChEBI" id="CHEBI:58476"/>
        <dbReference type="EC" id="4.1.1.5"/>
    </reaction>
</comment>
<accession>A0A848B3I7</accession>
<keyword evidence="7 9" id="KW-0005">Acetoin biosynthesis</keyword>
<keyword evidence="8 9" id="KW-0456">Lyase</keyword>
<dbReference type="PIRSF" id="PIRSF001332">
    <property type="entry name" value="Acetolac_decarb"/>
    <property type="match status" value="1"/>
</dbReference>
<sequence length="252" mass="28469">MDFLTSPVRYLKKKQPIYQISTLQSLIMGNYYGATTVEQLLRFGDIGLGMFHAADGELILLNHRCYRILGDGSARLAAMEDRVTFASVSFLEEGDTISLGAMESLDALRGLLDERVELLGANNLYIVRVDGVFHRVAARTELKQEPPFKKFAEVLAKDERRFVFENISGSLVCFYFPQYLEGVNTAGWHFHFLDDACTCGGHVFDIEMERGKALLNKTDRFVMDLPHNQEFQDAALENASKDEIRQIEQGGK</sequence>
<proteinExistence type="inferred from homology"/>
<dbReference type="UniPathway" id="UPA00626">
    <property type="reaction ID" value="UER00678"/>
</dbReference>
<evidence type="ECO:0000256" key="7">
    <source>
        <dbReference type="ARBA" id="ARBA00023061"/>
    </source>
</evidence>
<keyword evidence="11" id="KW-1185">Reference proteome</keyword>
<evidence type="ECO:0000256" key="2">
    <source>
        <dbReference type="ARBA" id="ARBA00005170"/>
    </source>
</evidence>
<protein>
    <recommendedName>
        <fullName evidence="5 9">Alpha-acetolactate decarboxylase</fullName>
        <ecNumber evidence="4 9">4.1.1.5</ecNumber>
    </recommendedName>
</protein>
<dbReference type="AlphaFoldDB" id="A0A848B3I7"/>
<evidence type="ECO:0000256" key="4">
    <source>
        <dbReference type="ARBA" id="ARBA00013204"/>
    </source>
</evidence>
<evidence type="ECO:0000256" key="8">
    <source>
        <dbReference type="ARBA" id="ARBA00023239"/>
    </source>
</evidence>
<dbReference type="Gene3D" id="3.30.1330.80">
    <property type="entry name" value="Hypothetical protein, similar to alpha- acetolactate decarboxylase, domain 2"/>
    <property type="match status" value="2"/>
</dbReference>
<dbReference type="InterPro" id="IPR005128">
    <property type="entry name" value="Acetolactate_a_deCO2ase"/>
</dbReference>
<evidence type="ECO:0000256" key="1">
    <source>
        <dbReference type="ARBA" id="ARBA00001784"/>
    </source>
</evidence>
<evidence type="ECO:0000256" key="5">
    <source>
        <dbReference type="ARBA" id="ARBA00020164"/>
    </source>
</evidence>
<keyword evidence="6 9" id="KW-0210">Decarboxylase</keyword>
<comment type="caution">
    <text evidence="10">The sequence shown here is derived from an EMBL/GenBank/DDBJ whole genome shotgun (WGS) entry which is preliminary data.</text>
</comment>
<dbReference type="CDD" id="cd17299">
    <property type="entry name" value="acetolactate_decarboxylase"/>
    <property type="match status" value="1"/>
</dbReference>
<dbReference type="EMBL" id="JABAFA010000001">
    <property type="protein sequence ID" value="NMD98046.1"/>
    <property type="molecule type" value="Genomic_DNA"/>
</dbReference>
<dbReference type="NCBIfam" id="TIGR01252">
    <property type="entry name" value="acetolac_decarb"/>
    <property type="match status" value="1"/>
</dbReference>
<dbReference type="Proteomes" id="UP000543804">
    <property type="component" value="Unassembled WGS sequence"/>
</dbReference>
<reference evidence="10 11" key="1">
    <citation type="submission" date="2020-04" db="EMBL/GenBank/DDBJ databases">
        <authorList>
            <person name="Hitch T.C.A."/>
            <person name="Wylensek D."/>
            <person name="Clavel T."/>
        </authorList>
    </citation>
    <scope>NUCLEOTIDE SEQUENCE [LARGE SCALE GENOMIC DNA]</scope>
    <source>
        <strain evidence="10 11">PG-130-P53-12</strain>
    </source>
</reference>
<evidence type="ECO:0000313" key="11">
    <source>
        <dbReference type="Proteomes" id="UP000543804"/>
    </source>
</evidence>
<dbReference type="GO" id="GO:0045151">
    <property type="term" value="P:acetoin biosynthetic process"/>
    <property type="evidence" value="ECO:0007669"/>
    <property type="project" value="UniProtKB-UniRule"/>
</dbReference>